<dbReference type="EMBL" id="MU839847">
    <property type="protein sequence ID" value="KAK1750367.1"/>
    <property type="molecule type" value="Genomic_DNA"/>
</dbReference>
<dbReference type="Pfam" id="PF10645">
    <property type="entry name" value="Carb_bind"/>
    <property type="match status" value="1"/>
</dbReference>
<comment type="caution">
    <text evidence="3">The sequence shown here is derived from an EMBL/GenBank/DDBJ whole genome shotgun (WGS) entry which is preliminary data.</text>
</comment>
<dbReference type="GO" id="GO:0030246">
    <property type="term" value="F:carbohydrate binding"/>
    <property type="evidence" value="ECO:0007669"/>
    <property type="project" value="InterPro"/>
</dbReference>
<evidence type="ECO:0000313" key="3">
    <source>
        <dbReference type="EMBL" id="KAK1750367.1"/>
    </source>
</evidence>
<feature type="domain" description="Endo-1,3(4)-beta-glucanase 1 carbohydrate binding" evidence="2">
    <location>
        <begin position="25"/>
        <end position="70"/>
    </location>
</feature>
<evidence type="ECO:0000313" key="4">
    <source>
        <dbReference type="Proteomes" id="UP001239445"/>
    </source>
</evidence>
<reference evidence="3" key="1">
    <citation type="submission" date="2023-06" db="EMBL/GenBank/DDBJ databases">
        <title>Genome-scale phylogeny and comparative genomics of the fungal order Sordariales.</title>
        <authorList>
            <consortium name="Lawrence Berkeley National Laboratory"/>
            <person name="Hensen N."/>
            <person name="Bonometti L."/>
            <person name="Westerberg I."/>
            <person name="Brannstrom I.O."/>
            <person name="Guillou S."/>
            <person name="Cros-Aarteil S."/>
            <person name="Calhoun S."/>
            <person name="Haridas S."/>
            <person name="Kuo A."/>
            <person name="Mondo S."/>
            <person name="Pangilinan J."/>
            <person name="Riley R."/>
            <person name="Labutti K."/>
            <person name="Andreopoulos B."/>
            <person name="Lipzen A."/>
            <person name="Chen C."/>
            <person name="Yanf M."/>
            <person name="Daum C."/>
            <person name="Ng V."/>
            <person name="Clum A."/>
            <person name="Steindorff A."/>
            <person name="Ohm R."/>
            <person name="Martin F."/>
            <person name="Silar P."/>
            <person name="Natvig D."/>
            <person name="Lalanne C."/>
            <person name="Gautier V."/>
            <person name="Ament-Velasquez S.L."/>
            <person name="Kruys A."/>
            <person name="Hutchinson M.I."/>
            <person name="Powell A.J."/>
            <person name="Barry K."/>
            <person name="Miller A.N."/>
            <person name="Grigoriev I.V."/>
            <person name="Debuchy R."/>
            <person name="Gladieux P."/>
            <person name="Thoren M.H."/>
            <person name="Johannesson H."/>
        </authorList>
    </citation>
    <scope>NUCLEOTIDE SEQUENCE</scope>
    <source>
        <strain evidence="3">PSN4</strain>
    </source>
</reference>
<dbReference type="Proteomes" id="UP001239445">
    <property type="component" value="Unassembled WGS sequence"/>
</dbReference>
<accession>A0AAJ0B565</accession>
<evidence type="ECO:0000259" key="2">
    <source>
        <dbReference type="Pfam" id="PF10645"/>
    </source>
</evidence>
<sequence length="252" mass="26848">MALRLGLAFLALAAGVLAQEGEQLCGGAPYWSSDYTCYDDSVLCPVSYGIPTFPCGGACYHREMYRCVAGTSLRLLPRAAGSFGLTVQGTVSYAHSQEVRACGGYLAFGAGARECTSCVPELAPKNCAAYQNKTVLQTDGKMGSDLPGHQYWYLNTTDGALMYTLGGEANGPDEIATAGKGVTIYQDGFFSYNGLPYWLACLRTLPGGTVGTGRAYRIYAPTPDNLAKTGCDQIKLVSYGVQFIDQGAFKYN</sequence>
<evidence type="ECO:0000256" key="1">
    <source>
        <dbReference type="SAM" id="SignalP"/>
    </source>
</evidence>
<dbReference type="AlphaFoldDB" id="A0AAJ0B565"/>
<feature type="chain" id="PRO_5042614726" description="Endo-1,3(4)-beta-glucanase 1 carbohydrate binding domain-containing protein" evidence="1">
    <location>
        <begin position="19"/>
        <end position="252"/>
    </location>
</feature>
<keyword evidence="1" id="KW-0732">Signal</keyword>
<dbReference type="InterPro" id="IPR018909">
    <property type="entry name" value="Eng1_septum"/>
</dbReference>
<proteinExistence type="predicted"/>
<name>A0AAJ0B565_9PEZI</name>
<protein>
    <recommendedName>
        <fullName evidence="2">Endo-1,3(4)-beta-glucanase 1 carbohydrate binding domain-containing protein</fullName>
    </recommendedName>
</protein>
<organism evidence="3 4">
    <name type="scientific">Echria macrotheca</name>
    <dbReference type="NCBI Taxonomy" id="438768"/>
    <lineage>
        <taxon>Eukaryota</taxon>
        <taxon>Fungi</taxon>
        <taxon>Dikarya</taxon>
        <taxon>Ascomycota</taxon>
        <taxon>Pezizomycotina</taxon>
        <taxon>Sordariomycetes</taxon>
        <taxon>Sordariomycetidae</taxon>
        <taxon>Sordariales</taxon>
        <taxon>Schizotheciaceae</taxon>
        <taxon>Echria</taxon>
    </lineage>
</organism>
<gene>
    <name evidence="3" type="ORF">QBC47DRAFT_438686</name>
</gene>
<feature type="signal peptide" evidence="1">
    <location>
        <begin position="1"/>
        <end position="18"/>
    </location>
</feature>
<keyword evidence="4" id="KW-1185">Reference proteome</keyword>